<evidence type="ECO:0000256" key="4">
    <source>
        <dbReference type="ARBA" id="ARBA00023235"/>
    </source>
</evidence>
<comment type="caution">
    <text evidence="7">The sequence shown here is derived from an EMBL/GenBank/DDBJ whole genome shotgun (WGS) entry which is preliminary data.</text>
</comment>
<protein>
    <recommendedName>
        <fullName evidence="2 5">peptidylprolyl isomerase</fullName>
        <ecNumber evidence="2 5">5.2.1.8</ecNumber>
    </recommendedName>
</protein>
<evidence type="ECO:0000256" key="5">
    <source>
        <dbReference type="PROSITE-ProRule" id="PRU00277"/>
    </source>
</evidence>
<dbReference type="InterPro" id="IPR050689">
    <property type="entry name" value="FKBP-type_PPIase"/>
</dbReference>
<evidence type="ECO:0000256" key="3">
    <source>
        <dbReference type="ARBA" id="ARBA00023110"/>
    </source>
</evidence>
<organism evidence="7 8">
    <name type="scientific">Blattamonas nauphoetae</name>
    <dbReference type="NCBI Taxonomy" id="2049346"/>
    <lineage>
        <taxon>Eukaryota</taxon>
        <taxon>Metamonada</taxon>
        <taxon>Preaxostyla</taxon>
        <taxon>Oxymonadida</taxon>
        <taxon>Blattamonas</taxon>
    </lineage>
</organism>
<keyword evidence="8" id="KW-1185">Reference proteome</keyword>
<dbReference type="PANTHER" id="PTHR10516">
    <property type="entry name" value="PEPTIDYL-PROLYL CIS-TRANS ISOMERASE"/>
    <property type="match status" value="1"/>
</dbReference>
<dbReference type="InterPro" id="IPR046357">
    <property type="entry name" value="PPIase_dom_sf"/>
</dbReference>
<keyword evidence="4 5" id="KW-0413">Isomerase</keyword>
<gene>
    <name evidence="7" type="ORF">BLNAU_10630</name>
</gene>
<evidence type="ECO:0000313" key="8">
    <source>
        <dbReference type="Proteomes" id="UP001281761"/>
    </source>
</evidence>
<dbReference type="SUPFAM" id="SSF54534">
    <property type="entry name" value="FKBP-like"/>
    <property type="match status" value="1"/>
</dbReference>
<dbReference type="Gene3D" id="3.10.50.40">
    <property type="match status" value="1"/>
</dbReference>
<reference evidence="7 8" key="1">
    <citation type="journal article" date="2022" name="bioRxiv">
        <title>Genomics of Preaxostyla Flagellates Illuminates Evolutionary Transitions and the Path Towards Mitochondrial Loss.</title>
        <authorList>
            <person name="Novak L.V.F."/>
            <person name="Treitli S.C."/>
            <person name="Pyrih J."/>
            <person name="Halakuc P."/>
            <person name="Pipaliya S.V."/>
            <person name="Vacek V."/>
            <person name="Brzon O."/>
            <person name="Soukal P."/>
            <person name="Eme L."/>
            <person name="Dacks J.B."/>
            <person name="Karnkowska A."/>
            <person name="Elias M."/>
            <person name="Hampl V."/>
        </authorList>
    </citation>
    <scope>NUCLEOTIDE SEQUENCE [LARGE SCALE GENOMIC DNA]</scope>
    <source>
        <strain evidence="7">NAU3</strain>
        <tissue evidence="7">Gut</tissue>
    </source>
</reference>
<keyword evidence="3 5" id="KW-0697">Rotamase</keyword>
<feature type="domain" description="PPIase FKBP-type" evidence="6">
    <location>
        <begin position="20"/>
        <end position="109"/>
    </location>
</feature>
<dbReference type="Proteomes" id="UP001281761">
    <property type="component" value="Unassembled WGS sequence"/>
</dbReference>
<accession>A0ABQ9XSV4</accession>
<evidence type="ECO:0000256" key="1">
    <source>
        <dbReference type="ARBA" id="ARBA00000971"/>
    </source>
</evidence>
<evidence type="ECO:0000313" key="7">
    <source>
        <dbReference type="EMBL" id="KAK2954462.1"/>
    </source>
</evidence>
<dbReference type="EMBL" id="JARBJD010000078">
    <property type="protein sequence ID" value="KAK2954462.1"/>
    <property type="molecule type" value="Genomic_DNA"/>
</dbReference>
<dbReference type="GO" id="GO:0003755">
    <property type="term" value="F:peptidyl-prolyl cis-trans isomerase activity"/>
    <property type="evidence" value="ECO:0007669"/>
    <property type="project" value="UniProtKB-EC"/>
</dbReference>
<evidence type="ECO:0000259" key="6">
    <source>
        <dbReference type="PROSITE" id="PS50059"/>
    </source>
</evidence>
<comment type="catalytic activity">
    <reaction evidence="1 5">
        <text>[protein]-peptidylproline (omega=180) = [protein]-peptidylproline (omega=0)</text>
        <dbReference type="Rhea" id="RHEA:16237"/>
        <dbReference type="Rhea" id="RHEA-COMP:10747"/>
        <dbReference type="Rhea" id="RHEA-COMP:10748"/>
        <dbReference type="ChEBI" id="CHEBI:83833"/>
        <dbReference type="ChEBI" id="CHEBI:83834"/>
        <dbReference type="EC" id="5.2.1.8"/>
    </reaction>
</comment>
<dbReference type="PANTHER" id="PTHR10516:SF443">
    <property type="entry name" value="FK506-BINDING PROTEIN 59-RELATED"/>
    <property type="match status" value="1"/>
</dbReference>
<proteinExistence type="predicted"/>
<dbReference type="Pfam" id="PF00254">
    <property type="entry name" value="FKBP_C"/>
    <property type="match status" value="1"/>
</dbReference>
<dbReference type="EC" id="5.2.1.8" evidence="2 5"/>
<dbReference type="PROSITE" id="PS50059">
    <property type="entry name" value="FKBP_PPIASE"/>
    <property type="match status" value="1"/>
</dbReference>
<sequence>MSVERVVLKEGDGKTRPMVGKNVTVHYVGKLHGTETVFDSSRNRGKPFVFTLGNGSVIAGWDQGVALMTKGETCILTCPPELAYGKRGVPGAIPPNATLDYEVELLDCTPA</sequence>
<dbReference type="InterPro" id="IPR001179">
    <property type="entry name" value="PPIase_FKBP_dom"/>
</dbReference>
<name>A0ABQ9XSV4_9EUKA</name>
<evidence type="ECO:0000256" key="2">
    <source>
        <dbReference type="ARBA" id="ARBA00013194"/>
    </source>
</evidence>